<evidence type="ECO:0000313" key="5">
    <source>
        <dbReference type="Proteomes" id="UP001055429"/>
    </source>
</evidence>
<dbReference type="InterPro" id="IPR021150">
    <property type="entry name" value="Ubiq_cyt_c_chap"/>
</dbReference>
<keyword evidence="5" id="KW-1185">Reference proteome</keyword>
<proteinExistence type="inferred from homology"/>
<dbReference type="InterPro" id="IPR014569">
    <property type="entry name" value="Ubq_cyt-c_CBP3-rel"/>
</dbReference>
<evidence type="ECO:0000313" key="4">
    <source>
        <dbReference type="EMBL" id="URI16781.1"/>
    </source>
</evidence>
<dbReference type="EMBL" id="CP097649">
    <property type="protein sequence ID" value="URI16781.1"/>
    <property type="molecule type" value="Genomic_DNA"/>
</dbReference>
<evidence type="ECO:0000256" key="2">
    <source>
        <dbReference type="ARBA" id="ARBA00006436"/>
    </source>
</evidence>
<dbReference type="Pfam" id="PF03981">
    <property type="entry name" value="Ubiq_cyt_C_chap"/>
    <property type="match status" value="1"/>
</dbReference>
<sequence length="174" mass="19048">MLKHLFKTRPGGRIGDDLYALAVAQARNPAFYTRLGVEDRIDARFELYTLHVLLLVMRLRDEDTVRGQETAQTLFDVYVSALDHALREEGVGDISVGKKMRKLGEALYGRMTAYEGPLRQGDAEALAQALARNVYGADAAEHAGALARYALAARTGLGAQDFNAVLARPAWGDV</sequence>
<reference evidence="4" key="1">
    <citation type="submission" date="2022-05" db="EMBL/GenBank/DDBJ databases">
        <title>Brevundimonas albigilva TT17 genome sequence.</title>
        <authorList>
            <person name="Lee K."/>
            <person name="Son H."/>
        </authorList>
    </citation>
    <scope>NUCLEOTIDE SEQUENCE</scope>
    <source>
        <strain evidence="4">TT17</strain>
    </source>
</reference>
<organism evidence="4 5">
    <name type="scientific">Brevundimonas albigilva</name>
    <dbReference type="NCBI Taxonomy" id="1312364"/>
    <lineage>
        <taxon>Bacteria</taxon>
        <taxon>Pseudomonadati</taxon>
        <taxon>Pseudomonadota</taxon>
        <taxon>Alphaproteobacteria</taxon>
        <taxon>Caulobacterales</taxon>
        <taxon>Caulobacteraceae</taxon>
        <taxon>Brevundimonas</taxon>
    </lineage>
</organism>
<protein>
    <submittedName>
        <fullName evidence="4">Ubiquinol-cytochrome C chaperone</fullName>
    </submittedName>
</protein>
<dbReference type="PANTHER" id="PTHR12184:SF1">
    <property type="entry name" value="UBIQUINOL-CYTOCHROME-C REDUCTASE COMPLEX ASSEMBLY FACTOR 1"/>
    <property type="match status" value="1"/>
</dbReference>
<dbReference type="InterPro" id="IPR007129">
    <property type="entry name" value="Ubiqinol_cyt_c_chaperone_CPB3"/>
</dbReference>
<gene>
    <name evidence="4" type="ORF">M8231_07405</name>
</gene>
<comment type="similarity">
    <text evidence="1">Belongs to the CBP3 family.</text>
</comment>
<name>A0ABY4SPE8_9CAUL</name>
<evidence type="ECO:0000256" key="1">
    <source>
        <dbReference type="ARBA" id="ARBA00006407"/>
    </source>
</evidence>
<dbReference type="PIRSF" id="PIRSF032079">
    <property type="entry name" value="UCP032079"/>
    <property type="match status" value="1"/>
</dbReference>
<evidence type="ECO:0000259" key="3">
    <source>
        <dbReference type="Pfam" id="PF03981"/>
    </source>
</evidence>
<comment type="similarity">
    <text evidence="2">Belongs to the UPF0174 family.</text>
</comment>
<accession>A0ABY4SPE8</accession>
<feature type="domain" description="Ubiquinol-cytochrome c chaperone" evidence="3">
    <location>
        <begin position="34"/>
        <end position="167"/>
    </location>
</feature>
<dbReference type="Proteomes" id="UP001055429">
    <property type="component" value="Chromosome"/>
</dbReference>
<dbReference type="RefSeq" id="WP_250202528.1">
    <property type="nucleotide sequence ID" value="NZ_CP097649.1"/>
</dbReference>
<dbReference type="PANTHER" id="PTHR12184">
    <property type="entry name" value="UBIQUINOL-CYTOCHROME C REDUCTASE COMPLEX ASSEMBLY FACTOR 1 FAMILY MEMBER"/>
    <property type="match status" value="1"/>
</dbReference>